<dbReference type="Proteomes" id="UP000191160">
    <property type="component" value="Unassembled WGS sequence"/>
</dbReference>
<evidence type="ECO:0000313" key="2">
    <source>
        <dbReference type="EMBL" id="OOV79632.1"/>
    </source>
</evidence>
<keyword evidence="3" id="KW-1185">Reference proteome</keyword>
<feature type="region of interest" description="Disordered" evidence="1">
    <location>
        <begin position="114"/>
        <end position="152"/>
    </location>
</feature>
<evidence type="ECO:0000256" key="1">
    <source>
        <dbReference type="SAM" id="MobiDB-lite"/>
    </source>
</evidence>
<name>A0A1T1GPU4_9GAMM</name>
<dbReference type="RefSeq" id="WP_078191567.1">
    <property type="nucleotide sequence ID" value="NZ_JAMCOZ010000011.1"/>
</dbReference>
<dbReference type="AlphaFoldDB" id="A0A1T1GPU4"/>
<dbReference type="EMBL" id="MVKX01000013">
    <property type="protein sequence ID" value="OOV79632.1"/>
    <property type="molecule type" value="Genomic_DNA"/>
</dbReference>
<comment type="caution">
    <text evidence="2">The sequence shown here is derived from an EMBL/GenBank/DDBJ whole genome shotgun (WGS) entry which is preliminary data.</text>
</comment>
<evidence type="ECO:0000313" key="3">
    <source>
        <dbReference type="Proteomes" id="UP000191160"/>
    </source>
</evidence>
<evidence type="ECO:0008006" key="4">
    <source>
        <dbReference type="Google" id="ProtNLM"/>
    </source>
</evidence>
<organism evidence="2 3">
    <name type="scientific">Acinetobacter amyesii</name>
    <dbReference type="NCBI Taxonomy" id="2942470"/>
    <lineage>
        <taxon>Bacteria</taxon>
        <taxon>Pseudomonadati</taxon>
        <taxon>Pseudomonadota</taxon>
        <taxon>Gammaproteobacteria</taxon>
        <taxon>Moraxellales</taxon>
        <taxon>Moraxellaceae</taxon>
        <taxon>Acinetobacter</taxon>
    </lineage>
</organism>
<accession>A0A1T1GPU4</accession>
<gene>
    <name evidence="2" type="ORF">B1202_15855</name>
</gene>
<sequence length="152" mass="17411">MSKQKAKIGFGDDLDEIQSNPEATLEDVTGQQVEYTRNLMYKILLTPHTGEVKKRTRKDHGRLASVPLYYEEEKVLKEAAGFVGESLNDFIRDVVLKEARRVLGAEKFNETMNNPLNQTKVKLSDEEHLKLSEQRKAEREKNKPASDKTYSV</sequence>
<proteinExistence type="predicted"/>
<feature type="compositionally biased region" description="Basic and acidic residues" evidence="1">
    <location>
        <begin position="122"/>
        <end position="146"/>
    </location>
</feature>
<reference evidence="2 3" key="1">
    <citation type="submission" date="2017-02" db="EMBL/GenBank/DDBJ databases">
        <title>Acinetobacter sp. ANC 4945, whole genome shotgun sequencing project.</title>
        <authorList>
            <person name="Radolfova-Krizova L."/>
            <person name="Al Atrouni A."/>
            <person name="Nemec A."/>
        </authorList>
    </citation>
    <scope>NUCLEOTIDE SEQUENCE [LARGE SCALE GENOMIC DNA]</scope>
    <source>
        <strain evidence="2 3">ANC 4945</strain>
    </source>
</reference>
<protein>
    <recommendedName>
        <fullName evidence="4">DUF1778 domain-containing protein</fullName>
    </recommendedName>
</protein>